<evidence type="ECO:0000256" key="3">
    <source>
        <dbReference type="PROSITE-ProRule" id="PRU01278"/>
    </source>
</evidence>
<dbReference type="PANTHER" id="PTHR33941:SF11">
    <property type="entry name" value="BACTERIAL MICROCOMPARTMENT SHELL PROTEIN PDUJ"/>
    <property type="match status" value="1"/>
</dbReference>
<dbReference type="Proteomes" id="UP000295758">
    <property type="component" value="Unassembled WGS sequence"/>
</dbReference>
<evidence type="ECO:0000256" key="2">
    <source>
        <dbReference type="ARBA" id="ARBA00024446"/>
    </source>
</evidence>
<feature type="region of interest" description="Disordered" evidence="4">
    <location>
        <begin position="93"/>
        <end position="154"/>
    </location>
</feature>
<dbReference type="SUPFAM" id="SSF143414">
    <property type="entry name" value="CcmK-like"/>
    <property type="match status" value="1"/>
</dbReference>
<dbReference type="EMBL" id="SOAA01000001">
    <property type="protein sequence ID" value="TDS35364.1"/>
    <property type="molecule type" value="Genomic_DNA"/>
</dbReference>
<sequence length="187" mass="20447">MSQKALGMIETVGILAAYEAADVALKSANVKLVGYEISRGGLIVIKFTGDVSAVRSAVDAGKTAASKLSKVWSSHVIARPAAQIEKMVNSEDTINNKNKADEEVEEVESPEEVNKEPEELETENMVEAEFDQDNESTIDSDPEESEEIEEKKEEDICNLCGDPACPRSKGDLHTDCIHYDEIKGDKE</sequence>
<comment type="caution">
    <text evidence="6">The sequence shown here is derived from an EMBL/GenBank/DDBJ whole genome shotgun (WGS) entry which is preliminary data.</text>
</comment>
<dbReference type="InterPro" id="IPR000249">
    <property type="entry name" value="BMC_dom"/>
</dbReference>
<dbReference type="EMBL" id="QICM01000016">
    <property type="protein sequence ID" value="PXV64788.1"/>
    <property type="molecule type" value="Genomic_DNA"/>
</dbReference>
<feature type="compositionally biased region" description="Acidic residues" evidence="4">
    <location>
        <begin position="118"/>
        <end position="148"/>
    </location>
</feature>
<dbReference type="InterPro" id="IPR044872">
    <property type="entry name" value="CcmK/CsoS1_BMC"/>
</dbReference>
<evidence type="ECO:0000313" key="9">
    <source>
        <dbReference type="Proteomes" id="UP000295758"/>
    </source>
</evidence>
<name>A0A1G9S029_9FIRM</name>
<keyword evidence="2" id="KW-1283">Bacterial microcompartment</keyword>
<evidence type="ECO:0000313" key="7">
    <source>
        <dbReference type="EMBL" id="TDS35364.1"/>
    </source>
</evidence>
<evidence type="ECO:0000259" key="5">
    <source>
        <dbReference type="PROSITE" id="PS51930"/>
    </source>
</evidence>
<dbReference type="Pfam" id="PF00936">
    <property type="entry name" value="BMC"/>
    <property type="match status" value="1"/>
</dbReference>
<dbReference type="InterPro" id="IPR050575">
    <property type="entry name" value="BMC_shell"/>
</dbReference>
<dbReference type="GO" id="GO:0031469">
    <property type="term" value="C:bacterial microcompartment"/>
    <property type="evidence" value="ECO:0007669"/>
    <property type="project" value="UniProtKB-SubCell"/>
</dbReference>
<protein>
    <submittedName>
        <fullName evidence="6">Microcompartment protein CcmL/EutN</fullName>
    </submittedName>
</protein>
<dbReference type="PANTHER" id="PTHR33941">
    <property type="entry name" value="PROPANEDIOL UTILIZATION PROTEIN PDUA"/>
    <property type="match status" value="1"/>
</dbReference>
<dbReference type="Gene3D" id="3.30.70.1710">
    <property type="match status" value="1"/>
</dbReference>
<evidence type="ECO:0000313" key="6">
    <source>
        <dbReference type="EMBL" id="PXV64788.1"/>
    </source>
</evidence>
<dbReference type="RefSeq" id="WP_089722951.1">
    <property type="nucleotide sequence ID" value="NZ_FNGB01000009.1"/>
</dbReference>
<organism evidence="6 8">
    <name type="scientific">Halanaerobium congolense</name>
    <dbReference type="NCBI Taxonomy" id="54121"/>
    <lineage>
        <taxon>Bacteria</taxon>
        <taxon>Bacillati</taxon>
        <taxon>Bacillota</taxon>
        <taxon>Clostridia</taxon>
        <taxon>Halanaerobiales</taxon>
        <taxon>Halanaerobiaceae</taxon>
        <taxon>Halanaerobium</taxon>
    </lineage>
</organism>
<reference evidence="6 8" key="1">
    <citation type="submission" date="2018-04" db="EMBL/GenBank/DDBJ databases">
        <title>Subsurface microbial communities from deep shales in Ohio and West Virginia, USA.</title>
        <authorList>
            <person name="Wrighton K."/>
        </authorList>
    </citation>
    <scope>NUCLEOTIDE SEQUENCE [LARGE SCALE GENOMIC DNA]</scope>
    <source>
        <strain evidence="6 8">MSL28</strain>
    </source>
</reference>
<dbReference type="SMART" id="SM00877">
    <property type="entry name" value="BMC"/>
    <property type="match status" value="1"/>
</dbReference>
<evidence type="ECO:0000313" key="8">
    <source>
        <dbReference type="Proteomes" id="UP000247389"/>
    </source>
</evidence>
<dbReference type="CDD" id="cd07045">
    <property type="entry name" value="BMC_CcmK_like"/>
    <property type="match status" value="1"/>
</dbReference>
<proteinExistence type="inferred from homology"/>
<comment type="subcellular location">
    <subcellularLocation>
        <location evidence="1">Bacterial microcompartment</location>
    </subcellularLocation>
</comment>
<dbReference type="AlphaFoldDB" id="A0A1G9S029"/>
<dbReference type="InterPro" id="IPR037233">
    <property type="entry name" value="CcmK-like_sf"/>
</dbReference>
<reference evidence="7 9" key="2">
    <citation type="submission" date="2019-03" db="EMBL/GenBank/DDBJ databases">
        <title>Deep subsurface shale carbon reservoir microbial communities from Ohio and West Virginia, USA.</title>
        <authorList>
            <person name="Wrighton K."/>
        </authorList>
    </citation>
    <scope>NUCLEOTIDE SEQUENCE [LARGE SCALE GENOMIC DNA]</scope>
    <source>
        <strain evidence="7 9">UTICA-S4D12</strain>
    </source>
</reference>
<feature type="domain" description="BMC" evidence="5">
    <location>
        <begin position="5"/>
        <end position="89"/>
    </location>
</feature>
<gene>
    <name evidence="7" type="ORF">BY453_10182</name>
    <name evidence="6" type="ORF">C8C78_11624</name>
</gene>
<feature type="compositionally biased region" description="Acidic residues" evidence="4">
    <location>
        <begin position="102"/>
        <end position="111"/>
    </location>
</feature>
<accession>A0A1G9S029</accession>
<comment type="similarity">
    <text evidence="3">Belongs to the bacterial microcompartments protein family.</text>
</comment>
<dbReference type="Proteomes" id="UP000247389">
    <property type="component" value="Unassembled WGS sequence"/>
</dbReference>
<dbReference type="PROSITE" id="PS51930">
    <property type="entry name" value="BMC_2"/>
    <property type="match status" value="1"/>
</dbReference>
<evidence type="ECO:0000256" key="1">
    <source>
        <dbReference type="ARBA" id="ARBA00024322"/>
    </source>
</evidence>
<evidence type="ECO:0000256" key="4">
    <source>
        <dbReference type="SAM" id="MobiDB-lite"/>
    </source>
</evidence>